<organism evidence="1 2">
    <name type="scientific">Panagrolaimus sp. JU765</name>
    <dbReference type="NCBI Taxonomy" id="591449"/>
    <lineage>
        <taxon>Eukaryota</taxon>
        <taxon>Metazoa</taxon>
        <taxon>Ecdysozoa</taxon>
        <taxon>Nematoda</taxon>
        <taxon>Chromadorea</taxon>
        <taxon>Rhabditida</taxon>
        <taxon>Tylenchina</taxon>
        <taxon>Panagrolaimomorpha</taxon>
        <taxon>Panagrolaimoidea</taxon>
        <taxon>Panagrolaimidae</taxon>
        <taxon>Panagrolaimus</taxon>
    </lineage>
</organism>
<evidence type="ECO:0000313" key="1">
    <source>
        <dbReference type="Proteomes" id="UP000887576"/>
    </source>
</evidence>
<dbReference type="Proteomes" id="UP000887576">
    <property type="component" value="Unplaced"/>
</dbReference>
<sequence>MWPFDQIYQIIWWFLSSYCVFRLSKCLYVLIRSFYAHFLSTPFDLTPYLEKWTVVTGCTDGIGRAYIEELAKTRGIRKFYLIARSEKKLSKLSQELKEKFGCQIKTAIFDFSSDDYSKLPEELTTLDIGILVNCVGIAPEQVGNFSELPEGLASKILRVNLMSCIKMMELILPGMLRRDQGIIVNMASMTGWRPLPYMSTYPASKAAIAFYSDTLADEFAHTNVKVECLIPLLVATKIASYDSEEANDIFVVKKETYARAAVRLIGNYRLSTGCVIHDIQIALGTLISFWGFKQLFVPFVMLGVHKKRVSEYQQRLKLVQ</sequence>
<name>A0AC34Q2D3_9BILA</name>
<evidence type="ECO:0000313" key="2">
    <source>
        <dbReference type="WBParaSite" id="JU765_v2.g12209.t1"/>
    </source>
</evidence>
<accession>A0AC34Q2D3</accession>
<dbReference type="WBParaSite" id="JU765_v2.g12209.t1">
    <property type="protein sequence ID" value="JU765_v2.g12209.t1"/>
    <property type="gene ID" value="JU765_v2.g12209"/>
</dbReference>
<proteinExistence type="predicted"/>
<reference evidence="2" key="1">
    <citation type="submission" date="2022-11" db="UniProtKB">
        <authorList>
            <consortium name="WormBaseParasite"/>
        </authorList>
    </citation>
    <scope>IDENTIFICATION</scope>
</reference>
<protein>
    <submittedName>
        <fullName evidence="2">Uncharacterized protein</fullName>
    </submittedName>
</protein>